<evidence type="ECO:0000259" key="1">
    <source>
        <dbReference type="Pfam" id="PF07727"/>
    </source>
</evidence>
<dbReference type="EMBL" id="GEDG01030236">
    <property type="protein sequence ID" value="JAP12052.1"/>
    <property type="molecule type" value="Transcribed_RNA"/>
</dbReference>
<proteinExistence type="predicted"/>
<name>A0A0V0GV47_SOLCH</name>
<sequence length="104" mass="12535">MKTWKQRMMKVFLLEALDRWQKFIKDVNLVVLEHSNFQDASVIEEWKQAMEEIAMIEKNKTWELVDKPEVKQVIRVRWVYKVKLNMDGSINKHKAKLLVKGYSQ</sequence>
<dbReference type="Pfam" id="PF07727">
    <property type="entry name" value="RVT_2"/>
    <property type="match status" value="1"/>
</dbReference>
<reference evidence="2" key="1">
    <citation type="submission" date="2015-12" db="EMBL/GenBank/DDBJ databases">
        <title>Gene expression during late stages of embryo sac development: a critical building block for successful pollen-pistil interactions.</title>
        <authorList>
            <person name="Liu Y."/>
            <person name="Joly V."/>
            <person name="Sabar M."/>
            <person name="Matton D.P."/>
        </authorList>
    </citation>
    <scope>NUCLEOTIDE SEQUENCE</scope>
</reference>
<dbReference type="InterPro" id="IPR013103">
    <property type="entry name" value="RVT_2"/>
</dbReference>
<feature type="domain" description="Reverse transcriptase Ty1/copia-type" evidence="1">
    <location>
        <begin position="59"/>
        <end position="104"/>
    </location>
</feature>
<dbReference type="AlphaFoldDB" id="A0A0V0GV47"/>
<evidence type="ECO:0000313" key="2">
    <source>
        <dbReference type="EMBL" id="JAP12052.1"/>
    </source>
</evidence>
<organism evidence="2">
    <name type="scientific">Solanum chacoense</name>
    <name type="common">Chaco potato</name>
    <dbReference type="NCBI Taxonomy" id="4108"/>
    <lineage>
        <taxon>Eukaryota</taxon>
        <taxon>Viridiplantae</taxon>
        <taxon>Streptophyta</taxon>
        <taxon>Embryophyta</taxon>
        <taxon>Tracheophyta</taxon>
        <taxon>Spermatophyta</taxon>
        <taxon>Magnoliopsida</taxon>
        <taxon>eudicotyledons</taxon>
        <taxon>Gunneridae</taxon>
        <taxon>Pentapetalae</taxon>
        <taxon>asterids</taxon>
        <taxon>lamiids</taxon>
        <taxon>Solanales</taxon>
        <taxon>Solanaceae</taxon>
        <taxon>Solanoideae</taxon>
        <taxon>Solaneae</taxon>
        <taxon>Solanum</taxon>
    </lineage>
</organism>
<accession>A0A0V0GV47</accession>
<protein>
    <submittedName>
        <fullName evidence="2">Putative ovule protein</fullName>
    </submittedName>
</protein>